<dbReference type="Proteomes" id="UP001055013">
    <property type="component" value="Unassembled WGS sequence"/>
</dbReference>
<proteinExistence type="predicted"/>
<protein>
    <submittedName>
        <fullName evidence="1">Uncharacterized protein</fullName>
    </submittedName>
</protein>
<keyword evidence="2" id="KW-1185">Reference proteome</keyword>
<name>A0ACB5R5E7_9BURK</name>
<comment type="caution">
    <text evidence="1">The sequence shown here is derived from an EMBL/GenBank/DDBJ whole genome shotgun (WGS) entry which is preliminary data.</text>
</comment>
<accession>A0ACB5R5E7</accession>
<organism evidence="1 2">
    <name type="scientific">Caballeronia novacaledonica</name>
    <dbReference type="NCBI Taxonomy" id="1544861"/>
    <lineage>
        <taxon>Bacteria</taxon>
        <taxon>Pseudomonadati</taxon>
        <taxon>Pseudomonadota</taxon>
        <taxon>Betaproteobacteria</taxon>
        <taxon>Burkholderiales</taxon>
        <taxon>Burkholderiaceae</taxon>
        <taxon>Caballeronia</taxon>
    </lineage>
</organism>
<dbReference type="EMBL" id="BPUR01000041">
    <property type="protein sequence ID" value="GJH22437.1"/>
    <property type="molecule type" value="Genomic_DNA"/>
</dbReference>
<evidence type="ECO:0000313" key="1">
    <source>
        <dbReference type="EMBL" id="GJH22437.1"/>
    </source>
</evidence>
<reference evidence="1" key="1">
    <citation type="submission" date="2021-09" db="EMBL/GenBank/DDBJ databases">
        <title>Isolation and characterization of 3-chlorobenzoate degrading bacteria from soils in Shizuoka.</title>
        <authorList>
            <person name="Ifat A."/>
            <person name="Ogawa N."/>
            <person name="Kimbara K."/>
            <person name="Moriuchi R."/>
            <person name="Dohra H."/>
            <person name="Shintani M."/>
        </authorList>
    </citation>
    <scope>NUCLEOTIDE SEQUENCE</scope>
    <source>
        <strain evidence="1">19CS2-2</strain>
    </source>
</reference>
<gene>
    <name evidence="1" type="ORF">CBA19CS22_37865</name>
</gene>
<sequence length="91" mass="10247">MANPPLNRSMVDAFAGGATPITTPKQEERAPEATEARPMFREKPPSEKMSVNMPKDLYEALRAYMKLTDIPMSDVIVEGARRELARRKRGE</sequence>
<evidence type="ECO:0000313" key="2">
    <source>
        <dbReference type="Proteomes" id="UP001055013"/>
    </source>
</evidence>